<accession>A0ABT1DW76</accession>
<dbReference type="RefSeq" id="WP_253241088.1">
    <property type="nucleotide sequence ID" value="NZ_JAMYJR010000033.1"/>
</dbReference>
<evidence type="ECO:0000313" key="3">
    <source>
        <dbReference type="Proteomes" id="UP001523369"/>
    </source>
</evidence>
<sequence>MSALTRGRAIALLAVLVVVAFLAGLLAGLGDGLSGLDWALLLLVAVVGLGILVFVVERPWVPATVEPADQEAVARALDEGGTTDPRIDRLAREAAERAASRMWFVWLLGICAALQMAAAVTRAVVGGNWLLVVMSAVLCVSLGLTGWSTWTARRRAVRYLA</sequence>
<evidence type="ECO:0000256" key="1">
    <source>
        <dbReference type="SAM" id="Phobius"/>
    </source>
</evidence>
<keyword evidence="1" id="KW-0812">Transmembrane</keyword>
<proteinExistence type="predicted"/>
<feature type="transmembrane region" description="Helical" evidence="1">
    <location>
        <begin position="129"/>
        <end position="150"/>
    </location>
</feature>
<organism evidence="2 3">
    <name type="scientific">Paractinoplanes aksuensis</name>
    <dbReference type="NCBI Taxonomy" id="2939490"/>
    <lineage>
        <taxon>Bacteria</taxon>
        <taxon>Bacillati</taxon>
        <taxon>Actinomycetota</taxon>
        <taxon>Actinomycetes</taxon>
        <taxon>Micromonosporales</taxon>
        <taxon>Micromonosporaceae</taxon>
        <taxon>Paractinoplanes</taxon>
    </lineage>
</organism>
<dbReference type="Proteomes" id="UP001523369">
    <property type="component" value="Unassembled WGS sequence"/>
</dbReference>
<feature type="transmembrane region" description="Helical" evidence="1">
    <location>
        <begin position="38"/>
        <end position="56"/>
    </location>
</feature>
<reference evidence="2 3" key="1">
    <citation type="submission" date="2022-06" db="EMBL/GenBank/DDBJ databases">
        <title>New Species of the Genus Actinoplanes, ActinopZanes ferrugineus.</title>
        <authorList>
            <person name="Ding P."/>
        </authorList>
    </citation>
    <scope>NUCLEOTIDE SEQUENCE [LARGE SCALE GENOMIC DNA]</scope>
    <source>
        <strain evidence="2 3">TRM88003</strain>
    </source>
</reference>
<keyword evidence="1" id="KW-1133">Transmembrane helix</keyword>
<feature type="transmembrane region" description="Helical" evidence="1">
    <location>
        <begin position="102"/>
        <end position="123"/>
    </location>
</feature>
<name>A0ABT1DW76_9ACTN</name>
<keyword evidence="3" id="KW-1185">Reference proteome</keyword>
<evidence type="ECO:0000313" key="2">
    <source>
        <dbReference type="EMBL" id="MCO8275025.1"/>
    </source>
</evidence>
<evidence type="ECO:0008006" key="4">
    <source>
        <dbReference type="Google" id="ProtNLM"/>
    </source>
</evidence>
<dbReference type="EMBL" id="JAMYJR010000033">
    <property type="protein sequence ID" value="MCO8275025.1"/>
    <property type="molecule type" value="Genomic_DNA"/>
</dbReference>
<gene>
    <name evidence="2" type="ORF">M1L60_31050</name>
</gene>
<protein>
    <recommendedName>
        <fullName evidence="4">Transmembrane protein</fullName>
    </recommendedName>
</protein>
<keyword evidence="1" id="KW-0472">Membrane</keyword>
<comment type="caution">
    <text evidence="2">The sequence shown here is derived from an EMBL/GenBank/DDBJ whole genome shotgun (WGS) entry which is preliminary data.</text>
</comment>